<keyword evidence="3" id="KW-1185">Reference proteome</keyword>
<accession>A0A078L1D6</accession>
<name>A0A078L1D6_9GAMM</name>
<proteinExistence type="predicted"/>
<protein>
    <submittedName>
        <fullName evidence="2">Uncharacterized protein</fullName>
    </submittedName>
</protein>
<feature type="region of interest" description="Disordered" evidence="1">
    <location>
        <begin position="55"/>
        <end position="81"/>
    </location>
</feature>
<gene>
    <name evidence="2" type="ORF">BN59_03316</name>
</gene>
<sequence length="81" mass="9060">MKITYSREQLLSLCQNNTTPPPDINTDEEIPLTYSARFTLLFQSLSARMPHECAPTRALPYDKDDQDDPEDSLSLSACPAA</sequence>
<dbReference type="Proteomes" id="UP000044071">
    <property type="component" value="Unassembled WGS sequence"/>
</dbReference>
<organism evidence="2 3">
    <name type="scientific">Legionella massiliensis</name>
    <dbReference type="NCBI Taxonomy" id="1034943"/>
    <lineage>
        <taxon>Bacteria</taxon>
        <taxon>Pseudomonadati</taxon>
        <taxon>Pseudomonadota</taxon>
        <taxon>Gammaproteobacteria</taxon>
        <taxon>Legionellales</taxon>
        <taxon>Legionellaceae</taxon>
        <taxon>Legionella</taxon>
    </lineage>
</organism>
<dbReference type="EMBL" id="CCSB01000004">
    <property type="protein sequence ID" value="CDZ79001.1"/>
    <property type="molecule type" value="Genomic_DNA"/>
</dbReference>
<evidence type="ECO:0000313" key="3">
    <source>
        <dbReference type="Proteomes" id="UP000044071"/>
    </source>
</evidence>
<evidence type="ECO:0000256" key="1">
    <source>
        <dbReference type="SAM" id="MobiDB-lite"/>
    </source>
</evidence>
<dbReference type="STRING" id="1034943.BN59_03316"/>
<evidence type="ECO:0000313" key="2">
    <source>
        <dbReference type="EMBL" id="CDZ79001.1"/>
    </source>
</evidence>
<reference evidence="2 3" key="1">
    <citation type="submission" date="2014-06" db="EMBL/GenBank/DDBJ databases">
        <authorList>
            <person name="Urmite Genomes Urmite Genomes"/>
        </authorList>
    </citation>
    <scope>NUCLEOTIDE SEQUENCE [LARGE SCALE GENOMIC DNA]</scope>
</reference>
<dbReference type="RefSeq" id="WP_044012163.1">
    <property type="nucleotide sequence ID" value="NZ_CCVW01000004.1"/>
</dbReference>
<dbReference type="AlphaFoldDB" id="A0A078L1D6"/>